<name>A0ABU7AP59_9TELE</name>
<reference evidence="1 2" key="1">
    <citation type="submission" date="2021-07" db="EMBL/GenBank/DDBJ databases">
        <authorList>
            <person name="Palmer J.M."/>
        </authorList>
    </citation>
    <scope>NUCLEOTIDE SEQUENCE [LARGE SCALE GENOMIC DNA]</scope>
    <source>
        <strain evidence="1 2">AT_MEX2019</strain>
        <tissue evidence="1">Muscle</tissue>
    </source>
</reference>
<evidence type="ECO:0000313" key="2">
    <source>
        <dbReference type="Proteomes" id="UP001345963"/>
    </source>
</evidence>
<organism evidence="1 2">
    <name type="scientific">Ataeniobius toweri</name>
    <dbReference type="NCBI Taxonomy" id="208326"/>
    <lineage>
        <taxon>Eukaryota</taxon>
        <taxon>Metazoa</taxon>
        <taxon>Chordata</taxon>
        <taxon>Craniata</taxon>
        <taxon>Vertebrata</taxon>
        <taxon>Euteleostomi</taxon>
        <taxon>Actinopterygii</taxon>
        <taxon>Neopterygii</taxon>
        <taxon>Teleostei</taxon>
        <taxon>Neoteleostei</taxon>
        <taxon>Acanthomorphata</taxon>
        <taxon>Ovalentaria</taxon>
        <taxon>Atherinomorphae</taxon>
        <taxon>Cyprinodontiformes</taxon>
        <taxon>Goodeidae</taxon>
        <taxon>Ataeniobius</taxon>
    </lineage>
</organism>
<protein>
    <submittedName>
        <fullName evidence="1">Uncharacterized protein</fullName>
    </submittedName>
</protein>
<dbReference type="EMBL" id="JAHUTI010022657">
    <property type="protein sequence ID" value="MED6239992.1"/>
    <property type="molecule type" value="Genomic_DNA"/>
</dbReference>
<sequence length="140" mass="15372">MSICPLNLVTTTDCSQVETPMRMTSMQMSFPQMVSDSLCRNSLVVQTDCFSSCPGDWSLAILAVNMLNVEVLGWCGYTWSAIVRPVGCTSKFSETPLEMAYCRGMNIHFTGNGSGGHPCSQHANCMLPQNLRHLWHCAAS</sequence>
<accession>A0ABU7AP59</accession>
<keyword evidence="2" id="KW-1185">Reference proteome</keyword>
<dbReference type="Proteomes" id="UP001345963">
    <property type="component" value="Unassembled WGS sequence"/>
</dbReference>
<comment type="caution">
    <text evidence="1">The sequence shown here is derived from an EMBL/GenBank/DDBJ whole genome shotgun (WGS) entry which is preliminary data.</text>
</comment>
<evidence type="ECO:0000313" key="1">
    <source>
        <dbReference type="EMBL" id="MED6239992.1"/>
    </source>
</evidence>
<proteinExistence type="predicted"/>
<gene>
    <name evidence="1" type="ORF">ATANTOWER_014307</name>
</gene>